<evidence type="ECO:0000313" key="2">
    <source>
        <dbReference type="Proteomes" id="UP000886501"/>
    </source>
</evidence>
<comment type="caution">
    <text evidence="1">The sequence shown here is derived from an EMBL/GenBank/DDBJ whole genome shotgun (WGS) entry which is preliminary data.</text>
</comment>
<name>A0ACB6YXF8_THEGA</name>
<reference evidence="1" key="2">
    <citation type="journal article" date="2020" name="Nat. Commun.">
        <title>Large-scale genome sequencing of mycorrhizal fungi provides insights into the early evolution of symbiotic traits.</title>
        <authorList>
            <person name="Miyauchi S."/>
            <person name="Kiss E."/>
            <person name="Kuo A."/>
            <person name="Drula E."/>
            <person name="Kohler A."/>
            <person name="Sanchez-Garcia M."/>
            <person name="Morin E."/>
            <person name="Andreopoulos B."/>
            <person name="Barry K.W."/>
            <person name="Bonito G."/>
            <person name="Buee M."/>
            <person name="Carver A."/>
            <person name="Chen C."/>
            <person name="Cichocki N."/>
            <person name="Clum A."/>
            <person name="Culley D."/>
            <person name="Crous P.W."/>
            <person name="Fauchery L."/>
            <person name="Girlanda M."/>
            <person name="Hayes R.D."/>
            <person name="Keri Z."/>
            <person name="LaButti K."/>
            <person name="Lipzen A."/>
            <person name="Lombard V."/>
            <person name="Magnuson J."/>
            <person name="Maillard F."/>
            <person name="Murat C."/>
            <person name="Nolan M."/>
            <person name="Ohm R.A."/>
            <person name="Pangilinan J."/>
            <person name="Pereira M.F."/>
            <person name="Perotto S."/>
            <person name="Peter M."/>
            <person name="Pfister S."/>
            <person name="Riley R."/>
            <person name="Sitrit Y."/>
            <person name="Stielow J.B."/>
            <person name="Szollosi G."/>
            <person name="Zifcakova L."/>
            <person name="Stursova M."/>
            <person name="Spatafora J.W."/>
            <person name="Tedersoo L."/>
            <person name="Vaario L.M."/>
            <person name="Yamada A."/>
            <person name="Yan M."/>
            <person name="Wang P."/>
            <person name="Xu J."/>
            <person name="Bruns T."/>
            <person name="Baldrian P."/>
            <person name="Vilgalys R."/>
            <person name="Dunand C."/>
            <person name="Henrissat B."/>
            <person name="Grigoriev I.V."/>
            <person name="Hibbett D."/>
            <person name="Nagy L.G."/>
            <person name="Martin F.M."/>
        </authorList>
    </citation>
    <scope>NUCLEOTIDE SEQUENCE</scope>
    <source>
        <strain evidence="1">P2</strain>
    </source>
</reference>
<evidence type="ECO:0000313" key="1">
    <source>
        <dbReference type="EMBL" id="KAF9642129.1"/>
    </source>
</evidence>
<gene>
    <name evidence="1" type="ORF">BDM02DRAFT_3193850</name>
</gene>
<keyword evidence="2" id="KW-1185">Reference proteome</keyword>
<sequence length="169" mass="19083">MPWPAGITNGHHALKATYEAASCTLNLDKSDPIRLQHYEKQTKTIMLSTLQALAACENLPLPEHYIEDTANLIQKLAGLMATALSSSLKQDNASVVPSELILWEMFWPGRNINVSQAARALNIHHHTIKHYLQSYQIQEKEFSQLSDDELDVLVEEFKKKRPTTGLSYL</sequence>
<reference evidence="1" key="1">
    <citation type="submission" date="2019-10" db="EMBL/GenBank/DDBJ databases">
        <authorList>
            <consortium name="DOE Joint Genome Institute"/>
            <person name="Kuo A."/>
            <person name="Miyauchi S."/>
            <person name="Kiss E."/>
            <person name="Drula E."/>
            <person name="Kohler A."/>
            <person name="Sanchez-Garcia M."/>
            <person name="Andreopoulos B."/>
            <person name="Barry K.W."/>
            <person name="Bonito G."/>
            <person name="Buee M."/>
            <person name="Carver A."/>
            <person name="Chen C."/>
            <person name="Cichocki N."/>
            <person name="Clum A."/>
            <person name="Culley D."/>
            <person name="Crous P.W."/>
            <person name="Fauchery L."/>
            <person name="Girlanda M."/>
            <person name="Hayes R."/>
            <person name="Keri Z."/>
            <person name="Labutti K."/>
            <person name="Lipzen A."/>
            <person name="Lombard V."/>
            <person name="Magnuson J."/>
            <person name="Maillard F."/>
            <person name="Morin E."/>
            <person name="Murat C."/>
            <person name="Nolan M."/>
            <person name="Ohm R."/>
            <person name="Pangilinan J."/>
            <person name="Pereira M."/>
            <person name="Perotto S."/>
            <person name="Peter M."/>
            <person name="Riley R."/>
            <person name="Sitrit Y."/>
            <person name="Stielow B."/>
            <person name="Szollosi G."/>
            <person name="Zifcakova L."/>
            <person name="Stursova M."/>
            <person name="Spatafora J.W."/>
            <person name="Tedersoo L."/>
            <person name="Vaario L.-M."/>
            <person name="Yamada A."/>
            <person name="Yan M."/>
            <person name="Wang P."/>
            <person name="Xu J."/>
            <person name="Bruns T."/>
            <person name="Baldrian P."/>
            <person name="Vilgalys R."/>
            <person name="Henrissat B."/>
            <person name="Grigoriev I.V."/>
            <person name="Hibbett D."/>
            <person name="Nagy L.G."/>
            <person name="Martin F.M."/>
        </authorList>
    </citation>
    <scope>NUCLEOTIDE SEQUENCE</scope>
    <source>
        <strain evidence="1">P2</strain>
    </source>
</reference>
<proteinExistence type="predicted"/>
<organism evidence="1 2">
    <name type="scientific">Thelephora ganbajun</name>
    <name type="common">Ganba fungus</name>
    <dbReference type="NCBI Taxonomy" id="370292"/>
    <lineage>
        <taxon>Eukaryota</taxon>
        <taxon>Fungi</taxon>
        <taxon>Dikarya</taxon>
        <taxon>Basidiomycota</taxon>
        <taxon>Agaricomycotina</taxon>
        <taxon>Agaricomycetes</taxon>
        <taxon>Thelephorales</taxon>
        <taxon>Thelephoraceae</taxon>
        <taxon>Thelephora</taxon>
    </lineage>
</organism>
<dbReference type="Proteomes" id="UP000886501">
    <property type="component" value="Unassembled WGS sequence"/>
</dbReference>
<accession>A0ACB6YXF8</accession>
<protein>
    <submittedName>
        <fullName evidence="1">Uncharacterized protein</fullName>
    </submittedName>
</protein>
<dbReference type="EMBL" id="MU118669">
    <property type="protein sequence ID" value="KAF9642129.1"/>
    <property type="molecule type" value="Genomic_DNA"/>
</dbReference>